<gene>
    <name evidence="2" type="ORF">MBP_91N22.46</name>
</gene>
<dbReference type="EMBL" id="AC186755">
    <property type="protein sequence ID" value="ABF70127.1"/>
    <property type="molecule type" value="Genomic_DNA"/>
</dbReference>
<feature type="compositionally biased region" description="Polar residues" evidence="1">
    <location>
        <begin position="70"/>
        <end position="80"/>
    </location>
</feature>
<dbReference type="AlphaFoldDB" id="Q1EP30"/>
<accession>Q1EP30</accession>
<protein>
    <submittedName>
        <fullName evidence="2">Uncharacterized protein</fullName>
    </submittedName>
</protein>
<proteinExistence type="predicted"/>
<sequence>MDMVSECDLVEIDTTGTGFKREACDPPQSVVLACPKNPLRRHEGTAQSDLNMQDRPRGSLAGEGQHQETMKGTNTLMVPSNERQQVTIDAMVGMVNLSEFGDDI</sequence>
<organism evidence="2">
    <name type="scientific">Musa balbisiana</name>
    <name type="common">Banana</name>
    <dbReference type="NCBI Taxonomy" id="52838"/>
    <lineage>
        <taxon>Eukaryota</taxon>
        <taxon>Viridiplantae</taxon>
        <taxon>Streptophyta</taxon>
        <taxon>Embryophyta</taxon>
        <taxon>Tracheophyta</taxon>
        <taxon>Spermatophyta</taxon>
        <taxon>Magnoliopsida</taxon>
        <taxon>Liliopsida</taxon>
        <taxon>Zingiberales</taxon>
        <taxon>Musaceae</taxon>
        <taxon>Musa</taxon>
    </lineage>
</organism>
<evidence type="ECO:0000313" key="2">
    <source>
        <dbReference type="EMBL" id="ABF70127.1"/>
    </source>
</evidence>
<feature type="region of interest" description="Disordered" evidence="1">
    <location>
        <begin position="37"/>
        <end position="80"/>
    </location>
</feature>
<evidence type="ECO:0000256" key="1">
    <source>
        <dbReference type="SAM" id="MobiDB-lite"/>
    </source>
</evidence>
<name>Q1EP30_MUSBA</name>
<reference evidence="2" key="1">
    <citation type="submission" date="2006-06" db="EMBL/GenBank/DDBJ databases">
        <authorList>
            <person name="Town C.D."/>
            <person name="Ronning C.M."/>
            <person name="Cheung F."/>
            <person name="Haas B.J."/>
            <person name="Althoff R."/>
            <person name="Arbogast T."/>
            <person name="Hine E."/>
            <person name="Piffanelli P."/>
            <person name="Tallon L.J."/>
        </authorList>
    </citation>
    <scope>NUCLEOTIDE SEQUENCE</scope>
</reference>